<dbReference type="Pfam" id="PF16905">
    <property type="entry name" value="GPHH"/>
    <property type="match status" value="1"/>
</dbReference>
<dbReference type="FunFam" id="1.20.120.350:FF:000009">
    <property type="entry name" value="Voltage-dependent T-type calcium channel subunit alpha"/>
    <property type="match status" value="1"/>
</dbReference>
<feature type="domain" description="Voltage-dependent L-type calcium channel IQ-associated" evidence="14">
    <location>
        <begin position="1828"/>
        <end position="1870"/>
    </location>
</feature>
<sequence length="2107" mass="236473">MENSSSFADAQEPRLLGIPKLNVDQVQSSNNNALLQSSNDLHVAPLISARSNVSRVTAGRASTVGSKVVVQPVMVAATKKKYDSSSSSSDEDDSSPSSTSYNTSSGNVDSTPTDQLSQVVEIDEEHPITSRIVRWKGLMIHQLYNMVTKPRIKKECLEHSSFYILRSDHTLRILVYNIVHQKWFEGFIIAVILMNCIVLAMDDPTTDVEPTYQQNLNTFFLVSFTTEMCLKLIAFGVFVHDGSYFRSGWNVLDFTIVMLSFLQLVPGFGNFTAFRTMRVLRPLRSMNAIPQLKTIATCLVHSVKGLANVFLLAMFFYCVFAIFAVQLWMGNMQFRCQYDYDGTIDPNMVCTQTSGGSVVGYSCPTDLSCVPYGNPNHGYTSFDNVLWALLVVFQTITLEGWSTLMFIAMDSCGWPAAIFFVLVVIIGSYFVLNLCLAVISFHFTNVKERMMQKELEALKAEEVEMRQSEEGLQRARVSLRLQSGANLDAFLSQAETTTHMTSSDVHRVLDVRELESMTLSDKFHLARQLPQTPAGSLLSVALRDKIYPGDEEELSPLEQGHRPWSELQKLKPRFGSFDTFVVWLYRVRLLVFEFVEGKAFECHMEYARKIEVHKLEVLGRQEEAGVLRETVPDSNVTYFGKFIYGAIIANTVVLAVSRFDESPMQTEVSGILNIIFAALFMLEMALKVFCMGPVWYVSDFFNVFDGAVTIVSLIEIVALSGSSTFSVFRAFRMLRVLRLLQGIPSLRQLIEVFGLALNECGYLFVILALYFLMSSLVGMQFFADSLQTNGLASDPVISSFQSFLKAFYTMMQVMTYDSWPDIMWNAMNATSLGAVVFFISCIFIGNLCVLNLLVAILIDSFDEYAKKHAKKKGLNVGHDTESESDDEEGGPVQVKRGLAITILSAEPAAPSTTLLPRGANDFFTHEIRGIPQLELLHDEQHKHFQTDTIHKPTVVVGVQQNDPSDVQELLSVDEVVSSCDAEPVLMCPSCGDAIEQPFPPISSSISPISPQELHDRICERIQFRKIKERVIDTLLRSMISLESESDDEESNSSPGPSSMMSFGKAPPPPPGTTGSGDNNVSFSMNPFAAPQTESGEFESPFQNLQLDRKDRHGKKAVAGNGRFPTPANIEDVFGRAWEVGLLLGDNAEDYMYAQTWKPVKKLLKSELQLLKMRIGEEQIGRALTAYTRANVPHQILTNGGHALFIFGPRNWLRVQLTALILWPPFDYFILLVILGSSVLMAIDNPNNDQTLSDQITLAGRVFTGIFCGEMVLKCIALGFAFMDGAYLRDPWNWLDFLVVLVSVVSWILEVYSTSKVSALKVLRTLRVMRPLRLINRNRGLRMVVLTLLQSVKGIANITLILVLVFLIFAILGVQLFGGILYQCNDSSIGLRVDCIGNYTNSFTQVGIIEANRTTANGSWVLQNMTALLNISQITPRAWVNADFNFDNTIQAFISLFHVATLDDWGNMMYAVMDGVDYDHGPSPWYNIWYGLYFVAFILVGAMFLMNMFIGLIIENFQSTKAHMDGVGLLTDDQRLWVETQRMMLNFRPERLKVAGRFKFQKALAHFVEETFFEVGSAAVVMANVITIAMSYYNQPDTFTTALADLNIVFTALFITEAAVKIAAFDVRYFADGWNRFDFFIVCLGIMDISDSSFLPINVGIIRVFRVFRIARILALVRKARDIRVLLETLWYSIPSLANIGAFMFLVLFIFTVLGVQIWGQVLQDGIGLTRHANFEGFGTAFLFLIQVTTLDNWGITMTSLTITSNCGPETNVEGIDHCGSEMAPLYFIPFILLSSYVMVNLFCAIILDNFSTSMELDKSQLKVADLKKFADAWAVFDPDATMLTKTRNFPNLLSALKPPLGIERKQDRQSLLKVCREYVIPEHEGEIHFVETLIPLARKVLGVSFTDEEIRDHEELWKLQFPDLIQLRVVRHRQKRVTVDQYFAATYIAGAFRRRLARKVVGRMRLEKREDLEIWYEDNGIPEDEWDAIERMDKEEKVRASKIFADRKIIDDYVQRGRTNSLTGEEDDEEEEGLDRTAAVAGLLASLAPNDMHQRGVGAGGTGAPCAPLSRKASLVRRDSLLKPGKRRQSLGLTGFSQLWAQHAADL</sequence>
<keyword evidence="2" id="KW-0813">Transport</keyword>
<feature type="compositionally biased region" description="Low complexity" evidence="11">
    <location>
        <begin position="95"/>
        <end position="105"/>
    </location>
</feature>
<feature type="transmembrane region" description="Helical" evidence="12">
    <location>
        <begin position="832"/>
        <end position="858"/>
    </location>
</feature>
<dbReference type="InterPro" id="IPR043203">
    <property type="entry name" value="VGCC_Ca_Na"/>
</dbReference>
<evidence type="ECO:0000256" key="11">
    <source>
        <dbReference type="SAM" id="MobiDB-lite"/>
    </source>
</evidence>
<feature type="region of interest" description="Disordered" evidence="11">
    <location>
        <begin position="80"/>
        <end position="113"/>
    </location>
</feature>
<name>A0A0S4JR65_BODSA</name>
<organism evidence="15 16">
    <name type="scientific">Bodo saltans</name>
    <name type="common">Flagellated protozoan</name>
    <dbReference type="NCBI Taxonomy" id="75058"/>
    <lineage>
        <taxon>Eukaryota</taxon>
        <taxon>Discoba</taxon>
        <taxon>Euglenozoa</taxon>
        <taxon>Kinetoplastea</taxon>
        <taxon>Metakinetoplastina</taxon>
        <taxon>Eubodonida</taxon>
        <taxon>Bodonidae</taxon>
        <taxon>Bodo</taxon>
    </lineage>
</organism>
<keyword evidence="4" id="KW-0677">Repeat</keyword>
<feature type="compositionally biased region" description="Low complexity" evidence="11">
    <location>
        <begin position="1051"/>
        <end position="1061"/>
    </location>
</feature>
<dbReference type="VEuPathDB" id="TriTrypDB:BSAL_34550"/>
<feature type="transmembrane region" description="Helical" evidence="12">
    <location>
        <begin position="1574"/>
        <end position="1593"/>
    </location>
</feature>
<dbReference type="Proteomes" id="UP000051952">
    <property type="component" value="Unassembled WGS sequence"/>
</dbReference>
<feature type="transmembrane region" description="Helical" evidence="12">
    <location>
        <begin position="414"/>
        <end position="443"/>
    </location>
</feature>
<feature type="transmembrane region" description="Helical" evidence="12">
    <location>
        <begin position="1786"/>
        <end position="1807"/>
    </location>
</feature>
<keyword evidence="16" id="KW-1185">Reference proteome</keyword>
<dbReference type="EMBL" id="CYKH01001976">
    <property type="protein sequence ID" value="CUG91870.1"/>
    <property type="molecule type" value="Genomic_DNA"/>
</dbReference>
<evidence type="ECO:0000313" key="16">
    <source>
        <dbReference type="Proteomes" id="UP000051952"/>
    </source>
</evidence>
<feature type="transmembrane region" description="Helical" evidence="12">
    <location>
        <begin position="1262"/>
        <end position="1281"/>
    </location>
</feature>
<feature type="region of interest" description="Disordered" evidence="11">
    <location>
        <begin position="1041"/>
        <end position="1098"/>
    </location>
</feature>
<evidence type="ECO:0000313" key="15">
    <source>
        <dbReference type="EMBL" id="CUG91870.1"/>
    </source>
</evidence>
<feature type="domain" description="Ion transport" evidence="13">
    <location>
        <begin position="1571"/>
        <end position="1812"/>
    </location>
</feature>
<dbReference type="Pfam" id="PF00520">
    <property type="entry name" value="Ion_trans"/>
    <property type="match status" value="4"/>
</dbReference>
<feature type="transmembrane region" description="Helical" evidence="12">
    <location>
        <begin position="183"/>
        <end position="200"/>
    </location>
</feature>
<dbReference type="PANTHER" id="PTHR10037:SF62">
    <property type="entry name" value="SODIUM CHANNEL PROTEIN 60E"/>
    <property type="match status" value="1"/>
</dbReference>
<dbReference type="Gene3D" id="1.20.120.350">
    <property type="entry name" value="Voltage-gated potassium channels. Chain C"/>
    <property type="match status" value="4"/>
</dbReference>
<feature type="transmembrane region" description="Helical" evidence="12">
    <location>
        <begin position="671"/>
        <end position="696"/>
    </location>
</feature>
<evidence type="ECO:0000256" key="12">
    <source>
        <dbReference type="SAM" id="Phobius"/>
    </source>
</evidence>
<protein>
    <submittedName>
        <fullName evidence="15">Voltage-gated ion channel superfamily, putative</fullName>
    </submittedName>
</protein>
<dbReference type="SUPFAM" id="SSF81324">
    <property type="entry name" value="Voltage-gated potassium channels"/>
    <property type="match status" value="4"/>
</dbReference>
<proteinExistence type="predicted"/>
<dbReference type="Gene3D" id="1.10.238.10">
    <property type="entry name" value="EF-hand"/>
    <property type="match status" value="1"/>
</dbReference>
<feature type="transmembrane region" description="Helical" evidence="12">
    <location>
        <begin position="1293"/>
        <end position="1312"/>
    </location>
</feature>
<dbReference type="InterPro" id="IPR031649">
    <property type="entry name" value="GPHH_dom"/>
</dbReference>
<dbReference type="Gene3D" id="1.10.287.70">
    <property type="match status" value="4"/>
</dbReference>
<accession>A0A0S4JR65</accession>
<keyword evidence="5" id="KW-0851">Voltage-gated channel</keyword>
<dbReference type="GO" id="GO:0001518">
    <property type="term" value="C:voltage-gated sodium channel complex"/>
    <property type="evidence" value="ECO:0007669"/>
    <property type="project" value="TreeGrafter"/>
</dbReference>
<keyword evidence="10" id="KW-0407">Ion channel</keyword>
<evidence type="ECO:0000259" key="14">
    <source>
        <dbReference type="Pfam" id="PF16905"/>
    </source>
</evidence>
<dbReference type="FunFam" id="1.20.120.350:FF:000095">
    <property type="entry name" value="Voltage-gated Ca2+ channel, alpha subunit"/>
    <property type="match status" value="1"/>
</dbReference>
<dbReference type="InterPro" id="IPR027359">
    <property type="entry name" value="Volt_channel_dom_sf"/>
</dbReference>
<feature type="domain" description="Ion transport" evidence="13">
    <location>
        <begin position="1223"/>
        <end position="1522"/>
    </location>
</feature>
<evidence type="ECO:0000256" key="5">
    <source>
        <dbReference type="ARBA" id="ARBA00022882"/>
    </source>
</evidence>
<feature type="domain" description="Ion transport" evidence="13">
    <location>
        <begin position="182"/>
        <end position="449"/>
    </location>
</feature>
<dbReference type="GO" id="GO:0022843">
    <property type="term" value="F:voltage-gated monoatomic cation channel activity"/>
    <property type="evidence" value="ECO:0007669"/>
    <property type="project" value="UniProtKB-ARBA"/>
</dbReference>
<gene>
    <name evidence="15" type="ORF">BSAL_34550</name>
</gene>
<dbReference type="PANTHER" id="PTHR10037">
    <property type="entry name" value="VOLTAGE-GATED CATION CHANNEL CALCIUM AND SODIUM"/>
    <property type="match status" value="1"/>
</dbReference>
<evidence type="ECO:0000256" key="9">
    <source>
        <dbReference type="ARBA" id="ARBA00023180"/>
    </source>
</evidence>
<keyword evidence="8 12" id="KW-0472">Membrane</keyword>
<reference evidence="16" key="1">
    <citation type="submission" date="2015-09" db="EMBL/GenBank/DDBJ databases">
        <authorList>
            <consortium name="Pathogen Informatics"/>
        </authorList>
    </citation>
    <scope>NUCLEOTIDE SEQUENCE [LARGE SCALE GENOMIC DNA]</scope>
    <source>
        <strain evidence="16">Lake Konstanz</strain>
    </source>
</reference>
<dbReference type="OrthoDB" id="271228at2759"/>
<feature type="transmembrane region" description="Helical" evidence="12">
    <location>
        <begin position="1354"/>
        <end position="1381"/>
    </location>
</feature>
<feature type="transmembrane region" description="Helical" evidence="12">
    <location>
        <begin position="1605"/>
        <end position="1626"/>
    </location>
</feature>
<evidence type="ECO:0000256" key="8">
    <source>
        <dbReference type="ARBA" id="ARBA00023136"/>
    </source>
</evidence>
<evidence type="ECO:0000256" key="1">
    <source>
        <dbReference type="ARBA" id="ARBA00004141"/>
    </source>
</evidence>
<comment type="subcellular location">
    <subcellularLocation>
        <location evidence="1">Membrane</location>
        <topology evidence="1">Multi-pass membrane protein</topology>
    </subcellularLocation>
</comment>
<feature type="transmembrane region" description="Helical" evidence="12">
    <location>
        <begin position="251"/>
        <end position="274"/>
    </location>
</feature>
<keyword evidence="6 12" id="KW-1133">Transmembrane helix</keyword>
<evidence type="ECO:0000256" key="10">
    <source>
        <dbReference type="ARBA" id="ARBA00023303"/>
    </source>
</evidence>
<evidence type="ECO:0000256" key="7">
    <source>
        <dbReference type="ARBA" id="ARBA00023065"/>
    </source>
</evidence>
<dbReference type="InterPro" id="IPR005821">
    <property type="entry name" value="Ion_trans_dom"/>
</dbReference>
<evidence type="ECO:0000256" key="2">
    <source>
        <dbReference type="ARBA" id="ARBA00022448"/>
    </source>
</evidence>
<dbReference type="GO" id="GO:0005248">
    <property type="term" value="F:voltage-gated sodium channel activity"/>
    <property type="evidence" value="ECO:0007669"/>
    <property type="project" value="TreeGrafter"/>
</dbReference>
<feature type="transmembrane region" description="Helical" evidence="12">
    <location>
        <begin position="1219"/>
        <end position="1242"/>
    </location>
</feature>
<feature type="transmembrane region" description="Helical" evidence="12">
    <location>
        <begin position="220"/>
        <end position="239"/>
    </location>
</feature>
<feature type="transmembrane region" description="Helical" evidence="12">
    <location>
        <begin position="752"/>
        <end position="773"/>
    </location>
</feature>
<feature type="domain" description="Ion transport" evidence="13">
    <location>
        <begin position="638"/>
        <end position="867"/>
    </location>
</feature>
<evidence type="ECO:0000256" key="3">
    <source>
        <dbReference type="ARBA" id="ARBA00022692"/>
    </source>
</evidence>
<feature type="region of interest" description="Disordered" evidence="11">
    <location>
        <begin position="872"/>
        <end position="891"/>
    </location>
</feature>
<evidence type="ECO:0000256" key="4">
    <source>
        <dbReference type="ARBA" id="ARBA00022737"/>
    </source>
</evidence>
<feature type="transmembrane region" description="Helical" evidence="12">
    <location>
        <begin position="309"/>
        <end position="329"/>
    </location>
</feature>
<feature type="transmembrane region" description="Helical" evidence="12">
    <location>
        <begin position="385"/>
        <end position="408"/>
    </location>
</feature>
<feature type="transmembrane region" description="Helical" evidence="12">
    <location>
        <begin position="1688"/>
        <end position="1718"/>
    </location>
</feature>
<feature type="compositionally biased region" description="Polar residues" evidence="11">
    <location>
        <begin position="1075"/>
        <end position="1084"/>
    </location>
</feature>
<feature type="transmembrane region" description="Helical" evidence="12">
    <location>
        <begin position="708"/>
        <end position="731"/>
    </location>
</feature>
<keyword evidence="9" id="KW-0325">Glycoprotein</keyword>
<keyword evidence="3 12" id="KW-0812">Transmembrane</keyword>
<evidence type="ECO:0000259" key="13">
    <source>
        <dbReference type="Pfam" id="PF00520"/>
    </source>
</evidence>
<feature type="transmembrane region" description="Helical" evidence="12">
    <location>
        <begin position="1489"/>
        <end position="1513"/>
    </location>
</feature>
<keyword evidence="7" id="KW-0406">Ion transport</keyword>
<feature type="transmembrane region" description="Helical" evidence="12">
    <location>
        <begin position="1638"/>
        <end position="1667"/>
    </location>
</feature>
<dbReference type="OMA" id="QFMASAI"/>
<evidence type="ECO:0000256" key="6">
    <source>
        <dbReference type="ARBA" id="ARBA00022989"/>
    </source>
</evidence>